<evidence type="ECO:0000256" key="13">
    <source>
        <dbReference type="RuleBase" id="RU003357"/>
    </source>
</evidence>
<dbReference type="Proteomes" id="UP000444318">
    <property type="component" value="Unassembled WGS sequence"/>
</dbReference>
<evidence type="ECO:0000256" key="2">
    <source>
        <dbReference type="ARBA" id="ARBA00009810"/>
    </source>
</evidence>
<dbReference type="Pfam" id="PF00593">
    <property type="entry name" value="TonB_dep_Rec_b-barrel"/>
    <property type="match status" value="1"/>
</dbReference>
<evidence type="ECO:0000256" key="14">
    <source>
        <dbReference type="SAM" id="SignalP"/>
    </source>
</evidence>
<dbReference type="PROSITE" id="PS01156">
    <property type="entry name" value="TONB_DEPENDENT_REC_2"/>
    <property type="match status" value="1"/>
</dbReference>
<evidence type="ECO:0000256" key="4">
    <source>
        <dbReference type="ARBA" id="ARBA00022452"/>
    </source>
</evidence>
<feature type="domain" description="TonB-dependent receptor plug" evidence="16">
    <location>
        <begin position="54"/>
        <end position="162"/>
    </location>
</feature>
<feature type="domain" description="TonB-dependent receptor-like beta-barrel" evidence="15">
    <location>
        <begin position="401"/>
        <end position="926"/>
    </location>
</feature>
<comment type="caution">
    <text evidence="17">The sequence shown here is derived from an EMBL/GenBank/DDBJ whole genome shotgun (WGS) entry which is preliminary data.</text>
</comment>
<name>A0A843SI95_9BURK</name>
<evidence type="ECO:0000256" key="7">
    <source>
        <dbReference type="ARBA" id="ARBA00023077"/>
    </source>
</evidence>
<feature type="short sequence motif" description="TonB C-terminal box" evidence="12">
    <location>
        <begin position="952"/>
        <end position="969"/>
    </location>
</feature>
<dbReference type="Pfam" id="PF07715">
    <property type="entry name" value="Plug"/>
    <property type="match status" value="1"/>
</dbReference>
<feature type="signal peptide" evidence="14">
    <location>
        <begin position="1"/>
        <end position="28"/>
    </location>
</feature>
<comment type="similarity">
    <text evidence="2 11 13">Belongs to the TonB-dependent receptor family.</text>
</comment>
<evidence type="ECO:0000256" key="11">
    <source>
        <dbReference type="PROSITE-ProRule" id="PRU01360"/>
    </source>
</evidence>
<dbReference type="Gene3D" id="2.170.130.10">
    <property type="entry name" value="TonB-dependent receptor, plug domain"/>
    <property type="match status" value="1"/>
</dbReference>
<dbReference type="InterPro" id="IPR036942">
    <property type="entry name" value="Beta-barrel_TonB_sf"/>
</dbReference>
<evidence type="ECO:0000256" key="5">
    <source>
        <dbReference type="ARBA" id="ARBA00022692"/>
    </source>
</evidence>
<comment type="subcellular location">
    <subcellularLocation>
        <location evidence="1 11">Cell outer membrane</location>
        <topology evidence="1 11">Multi-pass membrane protein</topology>
    </subcellularLocation>
</comment>
<evidence type="ECO:0000259" key="16">
    <source>
        <dbReference type="Pfam" id="PF07715"/>
    </source>
</evidence>
<keyword evidence="7 13" id="KW-0798">TonB box</keyword>
<evidence type="ECO:0000256" key="3">
    <source>
        <dbReference type="ARBA" id="ARBA00022448"/>
    </source>
</evidence>
<accession>A0A843SI95</accession>
<dbReference type="PANTHER" id="PTHR47234">
    <property type="match status" value="1"/>
</dbReference>
<evidence type="ECO:0000256" key="8">
    <source>
        <dbReference type="ARBA" id="ARBA00023136"/>
    </source>
</evidence>
<keyword evidence="10 11" id="KW-0998">Cell outer membrane</keyword>
<dbReference type="InterPro" id="IPR012910">
    <property type="entry name" value="Plug_dom"/>
</dbReference>
<keyword evidence="3 11" id="KW-0813">Transport</keyword>
<keyword evidence="9 17" id="KW-0675">Receptor</keyword>
<evidence type="ECO:0000313" key="18">
    <source>
        <dbReference type="Proteomes" id="UP000444318"/>
    </source>
</evidence>
<keyword evidence="5 11" id="KW-0812">Transmembrane</keyword>
<evidence type="ECO:0000259" key="15">
    <source>
        <dbReference type="Pfam" id="PF00593"/>
    </source>
</evidence>
<evidence type="ECO:0000256" key="10">
    <source>
        <dbReference type="ARBA" id="ARBA00023237"/>
    </source>
</evidence>
<dbReference type="GO" id="GO:0009279">
    <property type="term" value="C:cell outer membrane"/>
    <property type="evidence" value="ECO:0007669"/>
    <property type="project" value="UniProtKB-SubCell"/>
</dbReference>
<proteinExistence type="inferred from homology"/>
<keyword evidence="4 11" id="KW-1134">Transmembrane beta strand</keyword>
<dbReference type="PROSITE" id="PS52016">
    <property type="entry name" value="TONB_DEPENDENT_REC_3"/>
    <property type="match status" value="1"/>
</dbReference>
<evidence type="ECO:0000256" key="9">
    <source>
        <dbReference type="ARBA" id="ARBA00023170"/>
    </source>
</evidence>
<protein>
    <submittedName>
        <fullName evidence="17">TonB-dependent receptor</fullName>
    </submittedName>
</protein>
<dbReference type="AlphaFoldDB" id="A0A843SI95"/>
<dbReference type="EMBL" id="WHUF01000003">
    <property type="protein sequence ID" value="MQA20397.1"/>
    <property type="molecule type" value="Genomic_DNA"/>
</dbReference>
<dbReference type="InterPro" id="IPR010917">
    <property type="entry name" value="TonB_rcpt_CS"/>
</dbReference>
<dbReference type="InterPro" id="IPR000531">
    <property type="entry name" value="Beta-barrel_TonB"/>
</dbReference>
<keyword evidence="8 11" id="KW-0472">Membrane</keyword>
<dbReference type="InterPro" id="IPR039426">
    <property type="entry name" value="TonB-dep_rcpt-like"/>
</dbReference>
<sequence>MIKETVLSRSIRLMFVGGIALGMHAASAQQAPDQPLQKVEVTGSRIPTLNTEGASPVTVLSAKDIKIDGVRNVEDMLNNLPQVFAAQGAAISNGASGTATANLRNLGSDRTLVLVNGKRLPAGSVKDSAPDLNEIPSGLIKRVEVLTGGAGAVYGAGAVSGVINFILRDNFEGVEVQGNIAGFNHKQHNGVADVVSKRGFAVPGNANFDGKTKDASILLGSNFDNNKGNATLFFTYKETDAVLQAARDFSSCALAGGDPNFTCSGSGTQASGRVGAFTNDGKGGVRAYSSATDAYNFGPLNYLQRPSQMYGFNAQAHYDINDKVRVYQEFGFHNYSTDAQVAPGGIFFGVRATIAGDNPMLSDAWRTALGLTNSPTSKTTVTIGKRNVEGGPRIDSINDNSFREVLGVKGEINNWSYDVFGQYARVSHAESNTNYFSLAKIAKAFDVVNVNGKATCASVVSGADAACVPYNLYGGAITPAMLNYLNASGINTGYTQQIIMGGNVGADLGVYGIKSPWSSNGIGVSFGVERRAEKLVYRPDDTTLSGDLSGAGGASPPVVGGYSVKEVFAETRVPLLEKKPGADSLDLSGSFRRSEYSTDHTANTYGVGVDWAPVADLVRVRGSYQRAVRAPTIPNLYNPQSIGNGGPAIDPCEGPSPSATAAQCANTGVTAAQYGKIEKNTANQHSSLTGGNPSLAPEEGTTYTVGLVLTPIKNLTVTLDAFKIDIKNTISTVDPTVALTQCLTKATASFCALVKRDQFGSLWLSPNGPLGYVAATNANIGSVSTSGLDLGAAYVMRAKDLGTFNFNINGTYMRSSSVENVPGLGSYDCKGYFGATCGTPTPEWRHKARVTWSTPWKFDVSATWRYVGSTKQEGFSTDDQLSNRDDKGVVQVAPIESELGRRNYFDLNVQYPITKKISLSAGINNLFDKDPPIVSTLVTAAAGSANGNGYPQVYDSLGRFIYLNLTARF</sequence>
<dbReference type="InterPro" id="IPR037066">
    <property type="entry name" value="Plug_dom_sf"/>
</dbReference>
<dbReference type="Gene3D" id="2.40.170.20">
    <property type="entry name" value="TonB-dependent receptor, beta-barrel domain"/>
    <property type="match status" value="1"/>
</dbReference>
<keyword evidence="18" id="KW-1185">Reference proteome</keyword>
<feature type="chain" id="PRO_5032947532" evidence="14">
    <location>
        <begin position="29"/>
        <end position="969"/>
    </location>
</feature>
<dbReference type="SUPFAM" id="SSF56935">
    <property type="entry name" value="Porins"/>
    <property type="match status" value="1"/>
</dbReference>
<organism evidence="17 18">
    <name type="scientific">Rugamonas rivuli</name>
    <dbReference type="NCBI Taxonomy" id="2743358"/>
    <lineage>
        <taxon>Bacteria</taxon>
        <taxon>Pseudomonadati</taxon>
        <taxon>Pseudomonadota</taxon>
        <taxon>Betaproteobacteria</taxon>
        <taxon>Burkholderiales</taxon>
        <taxon>Oxalobacteraceae</taxon>
        <taxon>Telluria group</taxon>
        <taxon>Rugamonas</taxon>
    </lineage>
</organism>
<gene>
    <name evidence="17" type="ORF">GEV01_12830</name>
</gene>
<reference evidence="17 18" key="1">
    <citation type="submission" date="2019-10" db="EMBL/GenBank/DDBJ databases">
        <title>Two novel species isolated from a subtropical stream in China.</title>
        <authorList>
            <person name="Lu H."/>
        </authorList>
    </citation>
    <scope>NUCLEOTIDE SEQUENCE [LARGE SCALE GENOMIC DNA]</scope>
    <source>
        <strain evidence="17 18">FT103W</strain>
    </source>
</reference>
<keyword evidence="6 14" id="KW-0732">Signal</keyword>
<evidence type="ECO:0000256" key="1">
    <source>
        <dbReference type="ARBA" id="ARBA00004571"/>
    </source>
</evidence>
<evidence type="ECO:0000256" key="6">
    <source>
        <dbReference type="ARBA" id="ARBA00022729"/>
    </source>
</evidence>
<dbReference type="PANTHER" id="PTHR47234:SF2">
    <property type="entry name" value="TONB-DEPENDENT RECEPTOR"/>
    <property type="match status" value="1"/>
</dbReference>
<evidence type="ECO:0000256" key="12">
    <source>
        <dbReference type="PROSITE-ProRule" id="PRU10144"/>
    </source>
</evidence>
<evidence type="ECO:0000313" key="17">
    <source>
        <dbReference type="EMBL" id="MQA20397.1"/>
    </source>
</evidence>